<dbReference type="GO" id="GO:0030170">
    <property type="term" value="F:pyridoxal phosphate binding"/>
    <property type="evidence" value="ECO:0007669"/>
    <property type="project" value="InterPro"/>
</dbReference>
<name>A0AAX2A6S1_9BACT</name>
<protein>
    <submittedName>
        <fullName evidence="4">Cys/Met metabolism PLP-dependent enzyme</fullName>
    </submittedName>
    <submittedName>
        <fullName evidence="5">Cystathionine gamma-synthase</fullName>
    </submittedName>
</protein>
<dbReference type="RefSeq" id="WP_114839664.1">
    <property type="nucleotide sequence ID" value="NZ_CP031217.1"/>
</dbReference>
<keyword evidence="7" id="KW-1185">Reference proteome</keyword>
<dbReference type="InterPro" id="IPR051750">
    <property type="entry name" value="Trans-sulfuration_enzymes"/>
</dbReference>
<gene>
    <name evidence="4" type="ORF">ABIV_1858</name>
    <name evidence="5" type="ORF">CRV05_12175</name>
</gene>
<dbReference type="Proteomes" id="UP000289193">
    <property type="component" value="Unassembled WGS sequence"/>
</dbReference>
<evidence type="ECO:0000313" key="6">
    <source>
        <dbReference type="Proteomes" id="UP000253850"/>
    </source>
</evidence>
<evidence type="ECO:0000313" key="7">
    <source>
        <dbReference type="Proteomes" id="UP000289193"/>
    </source>
</evidence>
<dbReference type="InterPro" id="IPR000277">
    <property type="entry name" value="Cys/Met-Metab_PyrdxlP-dep_enz"/>
</dbReference>
<dbReference type="EMBL" id="PDKM01000008">
    <property type="protein sequence ID" value="RXK09028.1"/>
    <property type="molecule type" value="Genomic_DNA"/>
</dbReference>
<dbReference type="PANTHER" id="PTHR42699:SF1">
    <property type="entry name" value="CYSTATHIONINE GAMMA-SYNTHASE-RELATED"/>
    <property type="match status" value="1"/>
</dbReference>
<dbReference type="Proteomes" id="UP000253850">
    <property type="component" value="Chromosome"/>
</dbReference>
<keyword evidence="2 3" id="KW-0663">Pyridoxal phosphate</keyword>
<dbReference type="SUPFAM" id="SSF53383">
    <property type="entry name" value="PLP-dependent transferases"/>
    <property type="match status" value="1"/>
</dbReference>
<dbReference type="Gene3D" id="3.90.1150.10">
    <property type="entry name" value="Aspartate Aminotransferase, domain 1"/>
    <property type="match status" value="1"/>
</dbReference>
<reference evidence="5 7" key="1">
    <citation type="submission" date="2017-10" db="EMBL/GenBank/DDBJ databases">
        <title>Genomics of the genus Arcobacter.</title>
        <authorList>
            <person name="Perez-Cataluna A."/>
            <person name="Figueras M.J."/>
        </authorList>
    </citation>
    <scope>NUCLEOTIDE SEQUENCE [LARGE SCALE GENOMIC DNA]</scope>
    <source>
        <strain evidence="5 7">CECT 7835</strain>
    </source>
</reference>
<dbReference type="PANTHER" id="PTHR42699">
    <property type="match status" value="1"/>
</dbReference>
<sequence length="500" mass="57343">MSNTYFNHIPCGQTLPVNNVHAVSVSMPNLQDVIDYEEQTPEILEIIKSGYPRFILHPYLKQLASYIKEKYGVSDSYEVVLLSSQRAVKLVSDKYYIHNKIEIYEPFGVILVQNGTCQLQRVLSYIQHVGCNLSSRLAEKYLFEKGLIASLHQEILEDKDTSKDIVISTLANAYKQPKENVHLAPSGMNAIYSVVRGINSIQAKNGRTVLVQLGWLYLDTMNIVNHHYQEQKSFPHLDKLELLEEYLKENGLKVSAIITEIPTNPLLKCFDLKRVRALCDKYNIPLIIDTTFATPYNLDLTSYADIFVESLTKFACGNADVLMGAIILNKKHPLSHMNWEFFKHCEPVYIKEIQRLAFQIKDYEKRVKTISSNTKKLISYLEKASFIKKVYHCMDENNKELYSQAIIDENSYCGVISVEFTKPLTQSYDKLNFAKGPSLGTEFTLLMPYTYLAHYDLIQTKQGREHLKEVGLPIDLIRISVGVEPIEEIINEFEKLKNSN</sequence>
<dbReference type="GO" id="GO:0003962">
    <property type="term" value="F:cystathionine gamma-synthase activity"/>
    <property type="evidence" value="ECO:0007669"/>
    <property type="project" value="TreeGrafter"/>
</dbReference>
<dbReference type="AlphaFoldDB" id="A0AAX2A6S1"/>
<comment type="cofactor">
    <cofactor evidence="1 3">
        <name>pyridoxal 5'-phosphate</name>
        <dbReference type="ChEBI" id="CHEBI:597326"/>
    </cofactor>
</comment>
<reference evidence="4 6" key="2">
    <citation type="submission" date="2018-07" db="EMBL/GenBank/DDBJ databases">
        <title>Complete genome of the Arcobacter bivalviorum type strain LMG 26154.</title>
        <authorList>
            <person name="Miller W.G."/>
            <person name="Yee E."/>
            <person name="Bono J.L."/>
        </authorList>
    </citation>
    <scope>NUCLEOTIDE SEQUENCE [LARGE SCALE GENOMIC DNA]</scope>
    <source>
        <strain evidence="4 6">LMG 26154</strain>
    </source>
</reference>
<evidence type="ECO:0000256" key="2">
    <source>
        <dbReference type="ARBA" id="ARBA00022898"/>
    </source>
</evidence>
<organism evidence="5 7">
    <name type="scientific">Halarcobacter bivalviorum</name>
    <dbReference type="NCBI Taxonomy" id="663364"/>
    <lineage>
        <taxon>Bacteria</taxon>
        <taxon>Pseudomonadati</taxon>
        <taxon>Campylobacterota</taxon>
        <taxon>Epsilonproteobacteria</taxon>
        <taxon>Campylobacterales</taxon>
        <taxon>Arcobacteraceae</taxon>
        <taxon>Halarcobacter</taxon>
    </lineage>
</organism>
<evidence type="ECO:0000313" key="4">
    <source>
        <dbReference type="EMBL" id="AXH12847.1"/>
    </source>
</evidence>
<evidence type="ECO:0000256" key="3">
    <source>
        <dbReference type="RuleBase" id="RU362118"/>
    </source>
</evidence>
<dbReference type="Pfam" id="PF01053">
    <property type="entry name" value="Cys_Met_Meta_PP"/>
    <property type="match status" value="1"/>
</dbReference>
<dbReference type="InterPro" id="IPR015424">
    <property type="entry name" value="PyrdxlP-dep_Trfase"/>
</dbReference>
<dbReference type="Gene3D" id="3.40.640.10">
    <property type="entry name" value="Type I PLP-dependent aspartate aminotransferase-like (Major domain)"/>
    <property type="match status" value="1"/>
</dbReference>
<dbReference type="KEGG" id="hbv:ABIV_1858"/>
<dbReference type="EMBL" id="CP031217">
    <property type="protein sequence ID" value="AXH12847.1"/>
    <property type="molecule type" value="Genomic_DNA"/>
</dbReference>
<evidence type="ECO:0000256" key="1">
    <source>
        <dbReference type="ARBA" id="ARBA00001933"/>
    </source>
</evidence>
<dbReference type="InterPro" id="IPR015421">
    <property type="entry name" value="PyrdxlP-dep_Trfase_major"/>
</dbReference>
<evidence type="ECO:0000313" key="5">
    <source>
        <dbReference type="EMBL" id="RXK09028.1"/>
    </source>
</evidence>
<proteinExistence type="inferred from homology"/>
<dbReference type="GO" id="GO:0019346">
    <property type="term" value="P:transsulfuration"/>
    <property type="evidence" value="ECO:0007669"/>
    <property type="project" value="InterPro"/>
</dbReference>
<comment type="similarity">
    <text evidence="3">Belongs to the trans-sulfuration enzymes family.</text>
</comment>
<dbReference type="InterPro" id="IPR015422">
    <property type="entry name" value="PyrdxlP-dep_Trfase_small"/>
</dbReference>
<accession>A0AAX2A6S1</accession>